<reference evidence="1" key="1">
    <citation type="submission" date="2022-07" db="EMBL/GenBank/DDBJ databases">
        <title>Phylogenomic reconstructions and comparative analyses of Kickxellomycotina fungi.</title>
        <authorList>
            <person name="Reynolds N.K."/>
            <person name="Stajich J.E."/>
            <person name="Barry K."/>
            <person name="Grigoriev I.V."/>
            <person name="Crous P."/>
            <person name="Smith M.E."/>
        </authorList>
    </citation>
    <scope>NUCLEOTIDE SEQUENCE</scope>
    <source>
        <strain evidence="1">CBS 109366</strain>
    </source>
</reference>
<gene>
    <name evidence="1" type="ORF">IWQ57_006135</name>
</gene>
<evidence type="ECO:0000313" key="1">
    <source>
        <dbReference type="EMBL" id="KAJ2761101.1"/>
    </source>
</evidence>
<sequence>MRLLVSNPASRRVLVAARAAAAAFPRRLASGQAAAAQGGEVASAPASSAAHGTVLKGLNIYKEGNDPVALKDDEYPAWLWTLLDKAPAGESAERERQRVERSKTIKEANFMKSRK</sequence>
<evidence type="ECO:0000313" key="2">
    <source>
        <dbReference type="Proteomes" id="UP001140234"/>
    </source>
</evidence>
<keyword evidence="2" id="KW-1185">Reference proteome</keyword>
<proteinExistence type="predicted"/>
<name>A0ACC1JKK3_9FUNG</name>
<comment type="caution">
    <text evidence="1">The sequence shown here is derived from an EMBL/GenBank/DDBJ whole genome shotgun (WGS) entry which is preliminary data.</text>
</comment>
<dbReference type="EMBL" id="JANBUJ010003315">
    <property type="protein sequence ID" value="KAJ2761101.1"/>
    <property type="molecule type" value="Genomic_DNA"/>
</dbReference>
<organism evidence="1 2">
    <name type="scientific">Coemansia nantahalensis</name>
    <dbReference type="NCBI Taxonomy" id="2789366"/>
    <lineage>
        <taxon>Eukaryota</taxon>
        <taxon>Fungi</taxon>
        <taxon>Fungi incertae sedis</taxon>
        <taxon>Zoopagomycota</taxon>
        <taxon>Kickxellomycotina</taxon>
        <taxon>Kickxellomycetes</taxon>
        <taxon>Kickxellales</taxon>
        <taxon>Kickxellaceae</taxon>
        <taxon>Coemansia</taxon>
    </lineage>
</organism>
<accession>A0ACC1JKK3</accession>
<protein>
    <submittedName>
        <fullName evidence="1">Uncharacterized protein</fullName>
    </submittedName>
</protein>
<dbReference type="Proteomes" id="UP001140234">
    <property type="component" value="Unassembled WGS sequence"/>
</dbReference>